<keyword evidence="3" id="KW-1185">Reference proteome</keyword>
<dbReference type="OrthoDB" id="7788754at2759"/>
<dbReference type="Gene3D" id="3.40.50.300">
    <property type="entry name" value="P-loop containing nucleotide triphosphate hydrolases"/>
    <property type="match status" value="1"/>
</dbReference>
<dbReference type="EMBL" id="JAHDYR010000007">
    <property type="protein sequence ID" value="KAG9395884.1"/>
    <property type="molecule type" value="Genomic_DNA"/>
</dbReference>
<name>A0A8J6B7I8_9EUKA</name>
<sequence length="560" mass="61045">MINELLGLSNDQERLNVSSDASSPGTTGVWASHPVCIDTPDFRPCTAGSPCRRCAVVLDVEGVHSALGDESTDHALVLVSLAMSDLTIFNTDHKLDMADLLEAVDALTLSEVYSDTLALPHLLFTVQKFTLNEGSLAATVENMPGSHKAMQLVRDTLGRFSGGGTPIMTLPPAVADSTLWNQLDSGDIEFDEPYLDALADVRAHVVNRSRSWIPASRRLNLIEGLISVLLTNPTPTTESLVTQISRTVTADVEADLITKVSTMIPVHGDVFKGQVTQLIEDADRIFHSRCKHCSFNSTVLLQRCVKMNFDAAASACVTDVHSFLSDLYKVKRRKDYDALQRAVGSRTSNCWADPARVQDVFDTLDTRGKDLATAQKAKPHIGPLFVLLVVFTVISLVVPGLSSSHRFQLLGLDIVLWISWYYLRDFVDLFMESDVAQLALKYTATHLIEIASTSGVVVIAILALIIVFVLSRKAAFSKQIDAIGEEDLDQDVDMIGTTSPGPRAIQHRSAIAPFPARFADNFTKSPGYGNDGGDGALQRATRDIMMIESRQAGRNKFGTL</sequence>
<dbReference type="InterPro" id="IPR027417">
    <property type="entry name" value="P-loop_NTPase"/>
</dbReference>
<evidence type="ECO:0000313" key="3">
    <source>
        <dbReference type="Proteomes" id="UP000717585"/>
    </source>
</evidence>
<dbReference type="Proteomes" id="UP000717585">
    <property type="component" value="Unassembled WGS sequence"/>
</dbReference>
<comment type="caution">
    <text evidence="2">The sequence shown here is derived from an EMBL/GenBank/DDBJ whole genome shotgun (WGS) entry which is preliminary data.</text>
</comment>
<feature type="transmembrane region" description="Helical" evidence="1">
    <location>
        <begin position="443"/>
        <end position="470"/>
    </location>
</feature>
<keyword evidence="1" id="KW-0812">Transmembrane</keyword>
<organism evidence="2 3">
    <name type="scientific">Carpediemonas membranifera</name>
    <dbReference type="NCBI Taxonomy" id="201153"/>
    <lineage>
        <taxon>Eukaryota</taxon>
        <taxon>Metamonada</taxon>
        <taxon>Carpediemonas-like organisms</taxon>
        <taxon>Carpediemonas</taxon>
    </lineage>
</organism>
<feature type="transmembrane region" description="Helical" evidence="1">
    <location>
        <begin position="407"/>
        <end position="423"/>
    </location>
</feature>
<protein>
    <submittedName>
        <fullName evidence="2">Uncharacterized protein</fullName>
    </submittedName>
</protein>
<proteinExistence type="predicted"/>
<gene>
    <name evidence="2" type="ORF">J8273_2217</name>
</gene>
<dbReference type="AlphaFoldDB" id="A0A8J6B7I8"/>
<feature type="transmembrane region" description="Helical" evidence="1">
    <location>
        <begin position="381"/>
        <end position="400"/>
    </location>
</feature>
<evidence type="ECO:0000313" key="2">
    <source>
        <dbReference type="EMBL" id="KAG9395884.1"/>
    </source>
</evidence>
<keyword evidence="1" id="KW-1133">Transmembrane helix</keyword>
<evidence type="ECO:0000256" key="1">
    <source>
        <dbReference type="SAM" id="Phobius"/>
    </source>
</evidence>
<accession>A0A8J6B7I8</accession>
<keyword evidence="1" id="KW-0472">Membrane</keyword>
<reference evidence="2" key="1">
    <citation type="submission" date="2021-05" db="EMBL/GenBank/DDBJ databases">
        <title>A free-living protist that lacks canonical eukaryotic 1 DNA replication and segregation systems.</title>
        <authorList>
            <person name="Salas-Leiva D.E."/>
            <person name="Tromer E.C."/>
            <person name="Curtis B.A."/>
            <person name="Jerlstrom-Hultqvist J."/>
            <person name="Kolisko M."/>
            <person name="Yi Z."/>
            <person name="Salas-Leiva J.S."/>
            <person name="Gallot-Lavallee L."/>
            <person name="Kops G.J.P.L."/>
            <person name="Archibald J.M."/>
            <person name="Simpson A.G.B."/>
            <person name="Roger A.J."/>
        </authorList>
    </citation>
    <scope>NUCLEOTIDE SEQUENCE</scope>
    <source>
        <strain evidence="2">BICM</strain>
    </source>
</reference>